<comment type="caution">
    <text evidence="1">The sequence shown here is derived from an EMBL/GenBank/DDBJ whole genome shotgun (WGS) entry which is preliminary data.</text>
</comment>
<evidence type="ECO:0000313" key="2">
    <source>
        <dbReference type="Proteomes" id="UP001216907"/>
    </source>
</evidence>
<organism evidence="1 2">
    <name type="scientific">Paludisphaera mucosa</name>
    <dbReference type="NCBI Taxonomy" id="3030827"/>
    <lineage>
        <taxon>Bacteria</taxon>
        <taxon>Pseudomonadati</taxon>
        <taxon>Planctomycetota</taxon>
        <taxon>Planctomycetia</taxon>
        <taxon>Isosphaerales</taxon>
        <taxon>Isosphaeraceae</taxon>
        <taxon>Paludisphaera</taxon>
    </lineage>
</organism>
<keyword evidence="2" id="KW-1185">Reference proteome</keyword>
<evidence type="ECO:0008006" key="3">
    <source>
        <dbReference type="Google" id="ProtNLM"/>
    </source>
</evidence>
<dbReference type="Proteomes" id="UP001216907">
    <property type="component" value="Unassembled WGS sequence"/>
</dbReference>
<reference evidence="1 2" key="1">
    <citation type="submission" date="2023-03" db="EMBL/GenBank/DDBJ databases">
        <title>Paludisphaera mucosa sp. nov. a novel planctomycete from northern fen.</title>
        <authorList>
            <person name="Ivanova A."/>
        </authorList>
    </citation>
    <scope>NUCLEOTIDE SEQUENCE [LARGE SCALE GENOMIC DNA]</scope>
    <source>
        <strain evidence="1 2">Pla2</strain>
    </source>
</reference>
<gene>
    <name evidence="1" type="ORF">PZE19_17120</name>
</gene>
<protein>
    <recommendedName>
        <fullName evidence="3">Portal protein</fullName>
    </recommendedName>
</protein>
<proteinExistence type="predicted"/>
<dbReference type="RefSeq" id="WP_277861842.1">
    <property type="nucleotide sequence ID" value="NZ_JARRAG010000002.1"/>
</dbReference>
<sequence length="537" mass="59713">MLTSNTIGASINPMPGAAMPRLTLPDGRRIDRPHLEWLAHQLRWRWLLDSWEGGEAYRTAVYGHDMHGMPVRNLVRHKREYPSEFDAGAYPASGRPFGTDPAYQATDDDYELRRARTPVPTFVSEAVETHLARIYSREVRRDGPERLAAWWRDVDGRGTSIDDFMSSSVAPLLLVLGQLDLMIDRPAAPEDQPVRTRADEIRLGLDSCVASYILPENMIWWRLDRGGRYQECLIREVHDEGRISWRHWDERAWTLYDEKGEVVKGPVEHGYGQVPIIRVFDRRRPRCRNIGLPRYESIAELQREFYNRDSELILSDTTQAHPLLQGPEDYVKADGAVPIGPNWLLPKKKNTQGGAATYEGFDVIQFPKDGADSLRLNKADLRDAADRAALLLKPAGAAGTTGSTVAQSGASKRIDQAAGNDLLSKVAATLGQAERRLAGLALVVMGGGGPTAEDRAAIRVQYPTSFDLFTGEELARTMSQFQTILAAAGHAPRTESEMLGKLVRVMLPGLEDSDYGAFDAEIDAYLGLDDATVEGRP</sequence>
<dbReference type="EMBL" id="JARRAG010000002">
    <property type="protein sequence ID" value="MDG3005510.1"/>
    <property type="molecule type" value="Genomic_DNA"/>
</dbReference>
<evidence type="ECO:0000313" key="1">
    <source>
        <dbReference type="EMBL" id="MDG3005510.1"/>
    </source>
</evidence>
<accession>A0ABT6FD69</accession>
<name>A0ABT6FD69_9BACT</name>